<dbReference type="EMBL" id="JANPWB010000009">
    <property type="protein sequence ID" value="KAJ1154507.1"/>
    <property type="molecule type" value="Genomic_DNA"/>
</dbReference>
<protein>
    <submittedName>
        <fullName evidence="2">Uncharacterized protein</fullName>
    </submittedName>
</protein>
<proteinExistence type="predicted"/>
<organism evidence="2 3">
    <name type="scientific">Pleurodeles waltl</name>
    <name type="common">Iberian ribbed newt</name>
    <dbReference type="NCBI Taxonomy" id="8319"/>
    <lineage>
        <taxon>Eukaryota</taxon>
        <taxon>Metazoa</taxon>
        <taxon>Chordata</taxon>
        <taxon>Craniata</taxon>
        <taxon>Vertebrata</taxon>
        <taxon>Euteleostomi</taxon>
        <taxon>Amphibia</taxon>
        <taxon>Batrachia</taxon>
        <taxon>Caudata</taxon>
        <taxon>Salamandroidea</taxon>
        <taxon>Salamandridae</taxon>
        <taxon>Pleurodelinae</taxon>
        <taxon>Pleurodeles</taxon>
    </lineage>
</organism>
<feature type="region of interest" description="Disordered" evidence="1">
    <location>
        <begin position="17"/>
        <end position="123"/>
    </location>
</feature>
<comment type="caution">
    <text evidence="2">The sequence shown here is derived from an EMBL/GenBank/DDBJ whole genome shotgun (WGS) entry which is preliminary data.</text>
</comment>
<gene>
    <name evidence="2" type="ORF">NDU88_007258</name>
</gene>
<name>A0AAV7RRV5_PLEWA</name>
<keyword evidence="3" id="KW-1185">Reference proteome</keyword>
<dbReference type="AlphaFoldDB" id="A0AAV7RRV5"/>
<feature type="compositionally biased region" description="Low complexity" evidence="1">
    <location>
        <begin position="60"/>
        <end position="70"/>
    </location>
</feature>
<reference evidence="2" key="1">
    <citation type="journal article" date="2022" name="bioRxiv">
        <title>Sequencing and chromosome-scale assembly of the giantPleurodeles waltlgenome.</title>
        <authorList>
            <person name="Brown T."/>
            <person name="Elewa A."/>
            <person name="Iarovenko S."/>
            <person name="Subramanian E."/>
            <person name="Araus A.J."/>
            <person name="Petzold A."/>
            <person name="Susuki M."/>
            <person name="Suzuki K.-i.T."/>
            <person name="Hayashi T."/>
            <person name="Toyoda A."/>
            <person name="Oliveira C."/>
            <person name="Osipova E."/>
            <person name="Leigh N.D."/>
            <person name="Simon A."/>
            <person name="Yun M.H."/>
        </authorList>
    </citation>
    <scope>NUCLEOTIDE SEQUENCE</scope>
    <source>
        <strain evidence="2">20211129_DDA</strain>
        <tissue evidence="2">Liver</tissue>
    </source>
</reference>
<accession>A0AAV7RRV5</accession>
<evidence type="ECO:0000313" key="3">
    <source>
        <dbReference type="Proteomes" id="UP001066276"/>
    </source>
</evidence>
<sequence>MRSLLDWRRLDVDSPVYRKTKERNGRSSDFSVLAPSAADAASPDTRSRPIEAVASEDSSDPLSSPSSLFSVPETRKSESQASGAAPTLPWEWQTPTSDAREQRQSEESVGAVEDTRLQSGNMA</sequence>
<evidence type="ECO:0000256" key="1">
    <source>
        <dbReference type="SAM" id="MobiDB-lite"/>
    </source>
</evidence>
<dbReference type="Proteomes" id="UP001066276">
    <property type="component" value="Chromosome 5"/>
</dbReference>
<feature type="compositionally biased region" description="Low complexity" evidence="1">
    <location>
        <begin position="34"/>
        <end position="44"/>
    </location>
</feature>
<evidence type="ECO:0000313" key="2">
    <source>
        <dbReference type="EMBL" id="KAJ1154507.1"/>
    </source>
</evidence>